<evidence type="ECO:0000313" key="10">
    <source>
        <dbReference type="EMBL" id="KAK6169993.1"/>
    </source>
</evidence>
<dbReference type="InterPro" id="IPR005225">
    <property type="entry name" value="Small_GTP-bd"/>
</dbReference>
<evidence type="ECO:0000256" key="8">
    <source>
        <dbReference type="ARBA" id="ARBA00023288"/>
    </source>
</evidence>
<evidence type="ECO:0000256" key="5">
    <source>
        <dbReference type="ARBA" id="ARBA00022741"/>
    </source>
</evidence>
<protein>
    <submittedName>
        <fullName evidence="10">Uncharacterized protein</fullName>
    </submittedName>
</protein>
<evidence type="ECO:0000256" key="4">
    <source>
        <dbReference type="ARBA" id="ARBA00022481"/>
    </source>
</evidence>
<evidence type="ECO:0000313" key="11">
    <source>
        <dbReference type="Proteomes" id="UP001347796"/>
    </source>
</evidence>
<keyword evidence="8" id="KW-0449">Lipoprotein</keyword>
<proteinExistence type="inferred from homology"/>
<keyword evidence="9" id="KW-0636">Prenylation</keyword>
<keyword evidence="6" id="KW-0342">GTP-binding</keyword>
<dbReference type="PRINTS" id="PR00449">
    <property type="entry name" value="RASTRNSFRMNG"/>
</dbReference>
<dbReference type="NCBIfam" id="TIGR00231">
    <property type="entry name" value="small_GTP"/>
    <property type="match status" value="1"/>
</dbReference>
<dbReference type="SMART" id="SM00176">
    <property type="entry name" value="RAN"/>
    <property type="match status" value="1"/>
</dbReference>
<evidence type="ECO:0000256" key="1">
    <source>
        <dbReference type="ARBA" id="ARBA00004342"/>
    </source>
</evidence>
<accession>A0AAN8P810</accession>
<dbReference type="Pfam" id="PF00071">
    <property type="entry name" value="Ras"/>
    <property type="match status" value="1"/>
</dbReference>
<dbReference type="InterPro" id="IPR027417">
    <property type="entry name" value="P-loop_NTPase"/>
</dbReference>
<gene>
    <name evidence="10" type="ORF">SNE40_018494</name>
</gene>
<sequence>MFLKCVSRQDSIMDTVRRKLVVVGDGECGKTCLLQRFVQDEYKEDGYLPTVYEVDVTQLYYNKHLVDLSLYDTAGQECYDRLRPFSYVDTDVVLVVFSIDNPDSLENVVNNWAPEVRHFCGKVPVILVGTKCDLRDQTVGDNNSVSSCRLIKEGPVKYKDGERVAREIGAVKYMESSAKLNIGVQDIFIEAIKSCFQRKKKWQTFRLSKKIKESIVLRKRCFDQSKRAVWYSTGS</sequence>
<dbReference type="GO" id="GO:0003924">
    <property type="term" value="F:GTPase activity"/>
    <property type="evidence" value="ECO:0007669"/>
    <property type="project" value="InterPro"/>
</dbReference>
<dbReference type="FunFam" id="3.40.50.300:FF:000983">
    <property type="entry name" value="Rho family GTPase"/>
    <property type="match status" value="1"/>
</dbReference>
<dbReference type="PROSITE" id="PS51420">
    <property type="entry name" value="RHO"/>
    <property type="match status" value="1"/>
</dbReference>
<dbReference type="EMBL" id="JAZGQO010000014">
    <property type="protein sequence ID" value="KAK6169993.1"/>
    <property type="molecule type" value="Genomic_DNA"/>
</dbReference>
<comment type="subcellular location">
    <subcellularLocation>
        <location evidence="1">Cell membrane</location>
        <topology evidence="1">Lipid-anchor</topology>
        <orientation evidence="1">Cytoplasmic side</orientation>
    </subcellularLocation>
</comment>
<dbReference type="GO" id="GO:0007264">
    <property type="term" value="P:small GTPase-mediated signal transduction"/>
    <property type="evidence" value="ECO:0007669"/>
    <property type="project" value="InterPro"/>
</dbReference>
<keyword evidence="5" id="KW-0547">Nucleotide-binding</keyword>
<dbReference type="InterPro" id="IPR003578">
    <property type="entry name" value="Small_GTPase_Rho"/>
</dbReference>
<dbReference type="Gene3D" id="3.40.50.300">
    <property type="entry name" value="P-loop containing nucleotide triphosphate hydrolases"/>
    <property type="match status" value="1"/>
</dbReference>
<name>A0AAN8P810_PATCE</name>
<keyword evidence="4" id="KW-0488">Methylation</keyword>
<organism evidence="10 11">
    <name type="scientific">Patella caerulea</name>
    <name type="common">Rayed Mediterranean limpet</name>
    <dbReference type="NCBI Taxonomy" id="87958"/>
    <lineage>
        <taxon>Eukaryota</taxon>
        <taxon>Metazoa</taxon>
        <taxon>Spiralia</taxon>
        <taxon>Lophotrochozoa</taxon>
        <taxon>Mollusca</taxon>
        <taxon>Gastropoda</taxon>
        <taxon>Patellogastropoda</taxon>
        <taxon>Patelloidea</taxon>
        <taxon>Patellidae</taxon>
        <taxon>Patella</taxon>
    </lineage>
</organism>
<dbReference type="AlphaFoldDB" id="A0AAN8P810"/>
<evidence type="ECO:0000256" key="6">
    <source>
        <dbReference type="ARBA" id="ARBA00023134"/>
    </source>
</evidence>
<evidence type="ECO:0000256" key="2">
    <source>
        <dbReference type="ARBA" id="ARBA00010142"/>
    </source>
</evidence>
<evidence type="ECO:0000256" key="7">
    <source>
        <dbReference type="ARBA" id="ARBA00023136"/>
    </source>
</evidence>
<dbReference type="PANTHER" id="PTHR24072">
    <property type="entry name" value="RHO FAMILY GTPASE"/>
    <property type="match status" value="1"/>
</dbReference>
<comment type="similarity">
    <text evidence="2">Belongs to the small GTPase superfamily. Rho family.</text>
</comment>
<dbReference type="CDD" id="cd00157">
    <property type="entry name" value="Rho"/>
    <property type="match status" value="1"/>
</dbReference>
<keyword evidence="11" id="KW-1185">Reference proteome</keyword>
<dbReference type="SMART" id="SM00174">
    <property type="entry name" value="RHO"/>
    <property type="match status" value="1"/>
</dbReference>
<dbReference type="SMART" id="SM00175">
    <property type="entry name" value="RAB"/>
    <property type="match status" value="1"/>
</dbReference>
<dbReference type="PROSITE" id="PS51419">
    <property type="entry name" value="RAB"/>
    <property type="match status" value="1"/>
</dbReference>
<dbReference type="GO" id="GO:0005525">
    <property type="term" value="F:GTP binding"/>
    <property type="evidence" value="ECO:0007669"/>
    <property type="project" value="UniProtKB-KW"/>
</dbReference>
<dbReference type="SUPFAM" id="SSF52540">
    <property type="entry name" value="P-loop containing nucleoside triphosphate hydrolases"/>
    <property type="match status" value="1"/>
</dbReference>
<evidence type="ECO:0000256" key="3">
    <source>
        <dbReference type="ARBA" id="ARBA00022475"/>
    </source>
</evidence>
<evidence type="ECO:0000256" key="9">
    <source>
        <dbReference type="ARBA" id="ARBA00023289"/>
    </source>
</evidence>
<keyword evidence="3" id="KW-1003">Cell membrane</keyword>
<comment type="caution">
    <text evidence="10">The sequence shown here is derived from an EMBL/GenBank/DDBJ whole genome shotgun (WGS) entry which is preliminary data.</text>
</comment>
<dbReference type="PROSITE" id="PS51421">
    <property type="entry name" value="RAS"/>
    <property type="match status" value="1"/>
</dbReference>
<keyword evidence="7" id="KW-0472">Membrane</keyword>
<dbReference type="GO" id="GO:0005886">
    <property type="term" value="C:plasma membrane"/>
    <property type="evidence" value="ECO:0007669"/>
    <property type="project" value="UniProtKB-SubCell"/>
</dbReference>
<reference evidence="10 11" key="1">
    <citation type="submission" date="2024-01" db="EMBL/GenBank/DDBJ databases">
        <title>The genome of the rayed Mediterranean limpet Patella caerulea (Linnaeus, 1758).</title>
        <authorList>
            <person name="Anh-Thu Weber A."/>
            <person name="Halstead-Nussloch G."/>
        </authorList>
    </citation>
    <scope>NUCLEOTIDE SEQUENCE [LARGE SCALE GENOMIC DNA]</scope>
    <source>
        <strain evidence="10">AATW-2023a</strain>
        <tissue evidence="10">Whole specimen</tissue>
    </source>
</reference>
<dbReference type="InterPro" id="IPR001806">
    <property type="entry name" value="Small_GTPase"/>
</dbReference>
<dbReference type="SMART" id="SM00173">
    <property type="entry name" value="RAS"/>
    <property type="match status" value="1"/>
</dbReference>
<dbReference type="Proteomes" id="UP001347796">
    <property type="component" value="Unassembled WGS sequence"/>
</dbReference>